<dbReference type="Proteomes" id="UP000886744">
    <property type="component" value="Unassembled WGS sequence"/>
</dbReference>
<organism evidence="3 4">
    <name type="scientific">Candidatus Coprenecus avistercoris</name>
    <dbReference type="NCBI Taxonomy" id="2840730"/>
    <lineage>
        <taxon>Bacteria</taxon>
        <taxon>Pseudomonadati</taxon>
        <taxon>Bacteroidota</taxon>
        <taxon>Bacteroidia</taxon>
        <taxon>Bacteroidales</taxon>
        <taxon>Rikenellaceae</taxon>
        <taxon>Rikenellaceae incertae sedis</taxon>
        <taxon>Candidatus Coprenecus</taxon>
    </lineage>
</organism>
<dbReference type="AlphaFoldDB" id="A0A9D1DZX4"/>
<feature type="signal peptide" evidence="1">
    <location>
        <begin position="1"/>
        <end position="27"/>
    </location>
</feature>
<dbReference type="PANTHER" id="PTHR46546">
    <property type="entry name" value="SHEWANELLA-LIKE PROTEIN PHOSPHATASE 1"/>
    <property type="match status" value="1"/>
</dbReference>
<dbReference type="PANTHER" id="PTHR46546:SF4">
    <property type="entry name" value="SHEWANELLA-LIKE PROTEIN PHOSPHATASE 1"/>
    <property type="match status" value="1"/>
</dbReference>
<proteinExistence type="predicted"/>
<evidence type="ECO:0000313" key="4">
    <source>
        <dbReference type="Proteomes" id="UP000886744"/>
    </source>
</evidence>
<evidence type="ECO:0000259" key="2">
    <source>
        <dbReference type="Pfam" id="PF00149"/>
    </source>
</evidence>
<dbReference type="Pfam" id="PF00149">
    <property type="entry name" value="Metallophos"/>
    <property type="match status" value="1"/>
</dbReference>
<dbReference type="EMBL" id="DVHI01000029">
    <property type="protein sequence ID" value="HIR62280.1"/>
    <property type="molecule type" value="Genomic_DNA"/>
</dbReference>
<reference evidence="3" key="1">
    <citation type="submission" date="2020-10" db="EMBL/GenBank/DDBJ databases">
        <authorList>
            <person name="Gilroy R."/>
        </authorList>
    </citation>
    <scope>NUCLEOTIDE SEQUENCE</scope>
    <source>
        <strain evidence="3">ChiHjej13B12-12457</strain>
    </source>
</reference>
<sequence length="368" mass="41005">MKTTGMYRMWMLLVSLLCLVTVAGAQTADGPYIMYQEDGSVRMVSVTPEGRIVDTILASLPEDYGFTVVSSDQEHCFDVSLYPVERPDWKTEQPDRIFVTSDPHGNIDCFISLLQGNGVIDADCNWSFGTNQLVVIGDVFDRGNDAVQILWLIYQLEAEAAQAGGRVDYLLGNHEPMVLMNDLRYAKPKYTQLADTLGMKYADLLSPSSELGRWLSVRNTMQMSGRCLFVHAGLSSDFYRQNLDIPFVNEQVSAGLYKTKAERKEASPMIYFLMGGSGPLWYRGMVRDAEKYHPLAADTLGLILDRYQADRVIVGHTIFDDISTFYDGRVIAVNVDNAENREAGLGRGILIEGDSIYVVGDKGILRGL</sequence>
<dbReference type="Gene3D" id="3.60.21.10">
    <property type="match status" value="1"/>
</dbReference>
<dbReference type="GO" id="GO:0016787">
    <property type="term" value="F:hydrolase activity"/>
    <property type="evidence" value="ECO:0007669"/>
    <property type="project" value="InterPro"/>
</dbReference>
<accession>A0A9D1DZX4</accession>
<protein>
    <submittedName>
        <fullName evidence="3">Metallophosphoesterase</fullName>
    </submittedName>
</protein>
<reference evidence="3" key="2">
    <citation type="journal article" date="2021" name="PeerJ">
        <title>Extensive microbial diversity within the chicken gut microbiome revealed by metagenomics and culture.</title>
        <authorList>
            <person name="Gilroy R."/>
            <person name="Ravi A."/>
            <person name="Getino M."/>
            <person name="Pursley I."/>
            <person name="Horton D.L."/>
            <person name="Alikhan N.F."/>
            <person name="Baker D."/>
            <person name="Gharbi K."/>
            <person name="Hall N."/>
            <person name="Watson M."/>
            <person name="Adriaenssens E.M."/>
            <person name="Foster-Nyarko E."/>
            <person name="Jarju S."/>
            <person name="Secka A."/>
            <person name="Antonio M."/>
            <person name="Oren A."/>
            <person name="Chaudhuri R.R."/>
            <person name="La Ragione R."/>
            <person name="Hildebrand F."/>
            <person name="Pallen M.J."/>
        </authorList>
    </citation>
    <scope>NUCLEOTIDE SEQUENCE</scope>
    <source>
        <strain evidence="3">ChiHjej13B12-12457</strain>
    </source>
</reference>
<dbReference type="InterPro" id="IPR029052">
    <property type="entry name" value="Metallo-depent_PP-like"/>
</dbReference>
<feature type="domain" description="Calcineurin-like phosphoesterase" evidence="2">
    <location>
        <begin position="96"/>
        <end position="317"/>
    </location>
</feature>
<evidence type="ECO:0000256" key="1">
    <source>
        <dbReference type="SAM" id="SignalP"/>
    </source>
</evidence>
<dbReference type="SUPFAM" id="SSF56300">
    <property type="entry name" value="Metallo-dependent phosphatases"/>
    <property type="match status" value="1"/>
</dbReference>
<feature type="chain" id="PRO_5038637032" evidence="1">
    <location>
        <begin position="28"/>
        <end position="368"/>
    </location>
</feature>
<evidence type="ECO:0000313" key="3">
    <source>
        <dbReference type="EMBL" id="HIR62280.1"/>
    </source>
</evidence>
<dbReference type="InterPro" id="IPR004843">
    <property type="entry name" value="Calcineurin-like_PHP"/>
</dbReference>
<gene>
    <name evidence="3" type="ORF">IAC94_01995</name>
</gene>
<keyword evidence="1" id="KW-0732">Signal</keyword>
<name>A0A9D1DZX4_9BACT</name>
<comment type="caution">
    <text evidence="3">The sequence shown here is derived from an EMBL/GenBank/DDBJ whole genome shotgun (WGS) entry which is preliminary data.</text>
</comment>